<comment type="caution">
    <text evidence="1">The sequence shown here is derived from an EMBL/GenBank/DDBJ whole genome shotgun (WGS) entry which is preliminary data.</text>
</comment>
<dbReference type="InterPro" id="IPR005624">
    <property type="entry name" value="PduO/GlcC-like"/>
</dbReference>
<dbReference type="InterPro" id="IPR038084">
    <property type="entry name" value="PduO/GlcC-like_sf"/>
</dbReference>
<evidence type="ECO:0000313" key="2">
    <source>
        <dbReference type="Proteomes" id="UP001267426"/>
    </source>
</evidence>
<dbReference type="EMBL" id="JAVRHT010000031">
    <property type="protein sequence ID" value="MDT0632565.1"/>
    <property type="molecule type" value="Genomic_DNA"/>
</dbReference>
<proteinExistence type="predicted"/>
<gene>
    <name evidence="1" type="ORF">RM540_12465</name>
</gene>
<evidence type="ECO:0000313" key="1">
    <source>
        <dbReference type="EMBL" id="MDT0632565.1"/>
    </source>
</evidence>
<keyword evidence="2" id="KW-1185">Reference proteome</keyword>
<reference evidence="1 2" key="1">
    <citation type="submission" date="2023-09" db="EMBL/GenBank/DDBJ databases">
        <authorList>
            <person name="Rey-Velasco X."/>
        </authorList>
    </citation>
    <scope>NUCLEOTIDE SEQUENCE [LARGE SCALE GENOMIC DNA]</scope>
    <source>
        <strain evidence="1 2">F394</strain>
    </source>
</reference>
<dbReference type="SUPFAM" id="SSF143744">
    <property type="entry name" value="GlcG-like"/>
    <property type="match status" value="1"/>
</dbReference>
<sequence>MAEIARGIQDGTIPEDVRHLDENVLAIDGDLPIYVDGVVVGDVGVGGAHGAKDVRVAEAGLRAVDDLAGE</sequence>
<dbReference type="Proteomes" id="UP001267426">
    <property type="component" value="Unassembled WGS sequence"/>
</dbReference>
<dbReference type="Pfam" id="PF03928">
    <property type="entry name" value="HbpS-like"/>
    <property type="match status" value="1"/>
</dbReference>
<accession>A0ABU3BTE0</accession>
<name>A0ABU3BTE0_9BACT</name>
<protein>
    <submittedName>
        <fullName evidence="1">Heme-binding protein</fullName>
    </submittedName>
</protein>
<dbReference type="Gene3D" id="3.30.450.150">
    <property type="entry name" value="Haem-degrading domain"/>
    <property type="match status" value="1"/>
</dbReference>
<organism evidence="1 2">
    <name type="scientific">Rubrivirga litoralis</name>
    <dbReference type="NCBI Taxonomy" id="3075598"/>
    <lineage>
        <taxon>Bacteria</taxon>
        <taxon>Pseudomonadati</taxon>
        <taxon>Rhodothermota</taxon>
        <taxon>Rhodothermia</taxon>
        <taxon>Rhodothermales</taxon>
        <taxon>Rubricoccaceae</taxon>
        <taxon>Rubrivirga</taxon>
    </lineage>
</organism>